<evidence type="ECO:0000256" key="7">
    <source>
        <dbReference type="ARBA" id="ARBA00022777"/>
    </source>
</evidence>
<dbReference type="RefSeq" id="WP_111351043.1">
    <property type="nucleotide sequence ID" value="NZ_JAIWKD010000005.1"/>
</dbReference>
<evidence type="ECO:0000256" key="9">
    <source>
        <dbReference type="ARBA" id="ARBA00023012"/>
    </source>
</evidence>
<dbReference type="Gene3D" id="3.30.565.10">
    <property type="entry name" value="Histidine kinase-like ATPase, C-terminal domain"/>
    <property type="match status" value="1"/>
</dbReference>
<keyword evidence="7 14" id="KW-0418">Kinase</keyword>
<dbReference type="PANTHER" id="PTHR45436:SF5">
    <property type="entry name" value="SENSOR HISTIDINE KINASE TRCS"/>
    <property type="match status" value="1"/>
</dbReference>
<evidence type="ECO:0000256" key="5">
    <source>
        <dbReference type="ARBA" id="ARBA00022679"/>
    </source>
</evidence>
<dbReference type="PROSITE" id="PS50885">
    <property type="entry name" value="HAMP"/>
    <property type="match status" value="1"/>
</dbReference>
<feature type="domain" description="Histidine kinase" evidence="12">
    <location>
        <begin position="252"/>
        <end position="460"/>
    </location>
</feature>
<dbReference type="GO" id="GO:0000155">
    <property type="term" value="F:phosphorelay sensor kinase activity"/>
    <property type="evidence" value="ECO:0007669"/>
    <property type="project" value="InterPro"/>
</dbReference>
<dbReference type="AlphaFoldDB" id="A0A8B2NK32"/>
<keyword evidence="8 11" id="KW-1133">Transmembrane helix</keyword>
<evidence type="ECO:0000259" key="13">
    <source>
        <dbReference type="PROSITE" id="PS50885"/>
    </source>
</evidence>
<name>A0A8B2NK32_9HYPH</name>
<organism evidence="14 15">
    <name type="scientific">Acuticoccus sediminis</name>
    <dbReference type="NCBI Taxonomy" id="2184697"/>
    <lineage>
        <taxon>Bacteria</taxon>
        <taxon>Pseudomonadati</taxon>
        <taxon>Pseudomonadota</taxon>
        <taxon>Alphaproteobacteria</taxon>
        <taxon>Hyphomicrobiales</taxon>
        <taxon>Amorphaceae</taxon>
        <taxon>Acuticoccus</taxon>
    </lineage>
</organism>
<dbReference type="EMBL" id="QHHQ01000007">
    <property type="protein sequence ID" value="RAH98254.1"/>
    <property type="molecule type" value="Genomic_DNA"/>
</dbReference>
<evidence type="ECO:0000256" key="10">
    <source>
        <dbReference type="ARBA" id="ARBA00023136"/>
    </source>
</evidence>
<feature type="domain" description="HAMP" evidence="13">
    <location>
        <begin position="193"/>
        <end position="244"/>
    </location>
</feature>
<evidence type="ECO:0000256" key="6">
    <source>
        <dbReference type="ARBA" id="ARBA00022692"/>
    </source>
</evidence>
<dbReference type="PRINTS" id="PR00344">
    <property type="entry name" value="BCTRLSENSOR"/>
</dbReference>
<evidence type="ECO:0000256" key="3">
    <source>
        <dbReference type="ARBA" id="ARBA00012438"/>
    </source>
</evidence>
<keyword evidence="4" id="KW-0597">Phosphoprotein</keyword>
<dbReference type="InterPro" id="IPR003594">
    <property type="entry name" value="HATPase_dom"/>
</dbReference>
<comment type="caution">
    <text evidence="14">The sequence shown here is derived from an EMBL/GenBank/DDBJ whole genome shotgun (WGS) entry which is preliminary data.</text>
</comment>
<accession>A0A8B2NK32</accession>
<dbReference type="PROSITE" id="PS50109">
    <property type="entry name" value="HIS_KIN"/>
    <property type="match status" value="1"/>
</dbReference>
<protein>
    <recommendedName>
        <fullName evidence="3">histidine kinase</fullName>
        <ecNumber evidence="3">2.7.13.3</ecNumber>
    </recommendedName>
</protein>
<sequence>MKIWPKSLSARLLLTSLAWATFAIVATGFVLVSAFRQTVEARFDDTLGVYLAMLVAQLSEQDDDRYGGIPPDLGEPRFVLPLSGWYWMVVDTSTDEVMQTSESLAGDVIELPDNFERTVGFVPRQGYGQGPAGDRLRVVARRVAFADGKWVMVVVSGAASTIADDTASFTTRLALYLGSFAIILVAVTFIHWRISLRPLTVLGQQLEAVRQGRVQHVSTKFPTEIAPVADALNTLIDANHATLERARRHVGNLAHALKTPLSVLLNDAGTTGEPLARSVREQVHTMQRQVRYYLDRAQMAAQDRFIATTTDLGPVLDRLHRAMARLAEPRGIEVTLERPDGIQFAGEQQDLEEIVGNLVDNGMKWAASEVAIEVRPSDEALPGAAFKRSFAIEIADDGPGLSETERTEVISRGTRLDQTKPGSGLGLSIVAELVDLYGGRLELSRADQGGLKVIVVLPRT</sequence>
<keyword evidence="5" id="KW-0808">Transferase</keyword>
<dbReference type="Gene3D" id="1.10.287.130">
    <property type="match status" value="1"/>
</dbReference>
<evidence type="ECO:0000259" key="12">
    <source>
        <dbReference type="PROSITE" id="PS50109"/>
    </source>
</evidence>
<dbReference type="SUPFAM" id="SSF55874">
    <property type="entry name" value="ATPase domain of HSP90 chaperone/DNA topoisomerase II/histidine kinase"/>
    <property type="match status" value="1"/>
</dbReference>
<evidence type="ECO:0000256" key="8">
    <source>
        <dbReference type="ARBA" id="ARBA00022989"/>
    </source>
</evidence>
<dbReference type="GO" id="GO:0005886">
    <property type="term" value="C:plasma membrane"/>
    <property type="evidence" value="ECO:0007669"/>
    <property type="project" value="TreeGrafter"/>
</dbReference>
<dbReference type="EC" id="2.7.13.3" evidence="3"/>
<gene>
    <name evidence="14" type="ORF">DLJ53_26455</name>
</gene>
<dbReference type="SUPFAM" id="SSF47384">
    <property type="entry name" value="Homodimeric domain of signal transducing histidine kinase"/>
    <property type="match status" value="1"/>
</dbReference>
<dbReference type="SMART" id="SM00387">
    <property type="entry name" value="HATPase_c"/>
    <property type="match status" value="1"/>
</dbReference>
<keyword evidence="9" id="KW-0902">Two-component regulatory system</keyword>
<evidence type="ECO:0000256" key="2">
    <source>
        <dbReference type="ARBA" id="ARBA00004370"/>
    </source>
</evidence>
<dbReference type="InterPro" id="IPR036097">
    <property type="entry name" value="HisK_dim/P_sf"/>
</dbReference>
<feature type="transmembrane region" description="Helical" evidence="11">
    <location>
        <begin position="173"/>
        <end position="192"/>
    </location>
</feature>
<dbReference type="InterPro" id="IPR036890">
    <property type="entry name" value="HATPase_C_sf"/>
</dbReference>
<keyword evidence="6 11" id="KW-0812">Transmembrane</keyword>
<dbReference type="InterPro" id="IPR050428">
    <property type="entry name" value="TCS_sensor_his_kinase"/>
</dbReference>
<comment type="subcellular location">
    <subcellularLocation>
        <location evidence="2">Membrane</location>
    </subcellularLocation>
</comment>
<comment type="catalytic activity">
    <reaction evidence="1">
        <text>ATP + protein L-histidine = ADP + protein N-phospho-L-histidine.</text>
        <dbReference type="EC" id="2.7.13.3"/>
    </reaction>
</comment>
<feature type="transmembrane region" description="Helical" evidence="11">
    <location>
        <begin position="12"/>
        <end position="35"/>
    </location>
</feature>
<dbReference type="Pfam" id="PF02518">
    <property type="entry name" value="HATPase_c"/>
    <property type="match status" value="1"/>
</dbReference>
<evidence type="ECO:0000256" key="1">
    <source>
        <dbReference type="ARBA" id="ARBA00000085"/>
    </source>
</evidence>
<proteinExistence type="predicted"/>
<dbReference type="OrthoDB" id="9815202at2"/>
<evidence type="ECO:0000313" key="15">
    <source>
        <dbReference type="Proteomes" id="UP000249590"/>
    </source>
</evidence>
<keyword evidence="10 11" id="KW-0472">Membrane</keyword>
<reference evidence="14 15" key="1">
    <citation type="submission" date="2018-05" db="EMBL/GenBank/DDBJ databases">
        <title>Acuticoccus sediminis sp. nov., isolated from deep-sea sediment of Indian Ocean.</title>
        <authorList>
            <person name="Liu X."/>
            <person name="Lai Q."/>
            <person name="Du Y."/>
            <person name="Sun F."/>
            <person name="Zhang X."/>
            <person name="Wang S."/>
            <person name="Shao Z."/>
        </authorList>
    </citation>
    <scope>NUCLEOTIDE SEQUENCE [LARGE SCALE GENOMIC DNA]</scope>
    <source>
        <strain evidence="14 15">PTG4-2</strain>
    </source>
</reference>
<keyword evidence="15" id="KW-1185">Reference proteome</keyword>
<dbReference type="InterPro" id="IPR004358">
    <property type="entry name" value="Sig_transdc_His_kin-like_C"/>
</dbReference>
<evidence type="ECO:0000313" key="14">
    <source>
        <dbReference type="EMBL" id="RAH98254.1"/>
    </source>
</evidence>
<evidence type="ECO:0000256" key="11">
    <source>
        <dbReference type="SAM" id="Phobius"/>
    </source>
</evidence>
<dbReference type="InterPro" id="IPR005467">
    <property type="entry name" value="His_kinase_dom"/>
</dbReference>
<evidence type="ECO:0000256" key="4">
    <source>
        <dbReference type="ARBA" id="ARBA00022553"/>
    </source>
</evidence>
<dbReference type="InterPro" id="IPR003660">
    <property type="entry name" value="HAMP_dom"/>
</dbReference>
<dbReference type="Proteomes" id="UP000249590">
    <property type="component" value="Unassembled WGS sequence"/>
</dbReference>
<dbReference type="PANTHER" id="PTHR45436">
    <property type="entry name" value="SENSOR HISTIDINE KINASE YKOH"/>
    <property type="match status" value="1"/>
</dbReference>